<protein>
    <recommendedName>
        <fullName evidence="2">DUF6801 domain-containing protein</fullName>
    </recommendedName>
</protein>
<feature type="domain" description="DUF6801" evidence="2">
    <location>
        <begin position="53"/>
        <end position="206"/>
    </location>
</feature>
<organism evidence="3 4">
    <name type="scientific">Streptomyces lavendofoliae</name>
    <dbReference type="NCBI Taxonomy" id="67314"/>
    <lineage>
        <taxon>Bacteria</taxon>
        <taxon>Bacillati</taxon>
        <taxon>Actinomycetota</taxon>
        <taxon>Actinomycetes</taxon>
        <taxon>Kitasatosporales</taxon>
        <taxon>Streptomycetaceae</taxon>
        <taxon>Streptomyces</taxon>
    </lineage>
</organism>
<accession>A0A918HSY0</accession>
<feature type="region of interest" description="Disordered" evidence="1">
    <location>
        <begin position="215"/>
        <end position="288"/>
    </location>
</feature>
<proteinExistence type="predicted"/>
<dbReference type="Pfam" id="PF20611">
    <property type="entry name" value="DUF6801"/>
    <property type="match status" value="1"/>
</dbReference>
<dbReference type="InterPro" id="IPR046542">
    <property type="entry name" value="DUF6801"/>
</dbReference>
<evidence type="ECO:0000313" key="3">
    <source>
        <dbReference type="EMBL" id="GGU23068.1"/>
    </source>
</evidence>
<reference evidence="3" key="1">
    <citation type="journal article" date="2014" name="Int. J. Syst. Evol. Microbiol.">
        <title>Complete genome sequence of Corynebacterium casei LMG S-19264T (=DSM 44701T), isolated from a smear-ripened cheese.</title>
        <authorList>
            <consortium name="US DOE Joint Genome Institute (JGI-PGF)"/>
            <person name="Walter F."/>
            <person name="Albersmeier A."/>
            <person name="Kalinowski J."/>
            <person name="Ruckert C."/>
        </authorList>
    </citation>
    <scope>NUCLEOTIDE SEQUENCE</scope>
    <source>
        <strain evidence="3">JCM 4391</strain>
    </source>
</reference>
<feature type="region of interest" description="Disordered" evidence="1">
    <location>
        <begin position="495"/>
        <end position="517"/>
    </location>
</feature>
<feature type="compositionally biased region" description="Low complexity" evidence="1">
    <location>
        <begin position="233"/>
        <end position="245"/>
    </location>
</feature>
<comment type="caution">
    <text evidence="3">The sequence shown here is derived from an EMBL/GenBank/DDBJ whole genome shotgun (WGS) entry which is preliminary data.</text>
</comment>
<dbReference type="Proteomes" id="UP000636661">
    <property type="component" value="Unassembled WGS sequence"/>
</dbReference>
<name>A0A918HSY0_9ACTN</name>
<feature type="compositionally biased region" description="Low complexity" evidence="1">
    <location>
        <begin position="264"/>
        <end position="276"/>
    </location>
</feature>
<evidence type="ECO:0000313" key="4">
    <source>
        <dbReference type="Proteomes" id="UP000636661"/>
    </source>
</evidence>
<evidence type="ECO:0000259" key="2">
    <source>
        <dbReference type="Pfam" id="PF20611"/>
    </source>
</evidence>
<dbReference type="AlphaFoldDB" id="A0A918HSY0"/>
<sequence>MGDSSTGGSRHRRTWARTASIGAAVLVAGLVPGTGTGIAVDEGVRPVEAEFGYRCGLPGGGHPARVRVSAGLPRQVAAGRPVRASDVRVAVELPEEAVAALRATGAATANGAARLTGRVAQGDDAADLPWTQLTVPDRALPATGPHTVEGAGAVPTVTASSGGDLTFSTGPVTLDLLLRRADSTPATPPGLAVTCDPDPDQDLTIGRVAVLTVPGADGRPPVVDEHPPAGGVPSAHPARPARPGAPGDPGDPGRGTPPVPPGPSAGREPGPRAGAADECVEQPPVTQDPVPSHGYIAGFANVLKLGSAMFIKDPGLMKVDMAKATQTYQCPRDDGLVFTMYSDATFSYRGKPQLPPVRSTFLTFGFMPTTATAELTLDTPMDIATGSYFSPDGQFSEVTKATARLWVRLSDVKVNGTPLDVGPACRTARPMELSLTGRGSYDAEGRPHGYTVVTGGPLTGTATIPGFSGCGVTEDLDRLFTASLSGGGNHTKMTQGVLCSPGQPEYCPDPPKPKPER</sequence>
<keyword evidence="4" id="KW-1185">Reference proteome</keyword>
<dbReference type="EMBL" id="BMTP01000002">
    <property type="protein sequence ID" value="GGU23068.1"/>
    <property type="molecule type" value="Genomic_DNA"/>
</dbReference>
<reference evidence="3" key="2">
    <citation type="submission" date="2020-09" db="EMBL/GenBank/DDBJ databases">
        <authorList>
            <person name="Sun Q."/>
            <person name="Ohkuma M."/>
        </authorList>
    </citation>
    <scope>NUCLEOTIDE SEQUENCE</scope>
    <source>
        <strain evidence="3">JCM 4391</strain>
    </source>
</reference>
<gene>
    <name evidence="3" type="ORF">GCM10010274_06770</name>
</gene>
<dbReference type="RefSeq" id="WP_189548918.1">
    <property type="nucleotide sequence ID" value="NZ_BMTP01000002.1"/>
</dbReference>
<evidence type="ECO:0000256" key="1">
    <source>
        <dbReference type="SAM" id="MobiDB-lite"/>
    </source>
</evidence>